<dbReference type="OrthoDB" id="9783404at2"/>
<feature type="transmembrane region" description="Helical" evidence="6">
    <location>
        <begin position="34"/>
        <end position="53"/>
    </location>
</feature>
<sequence>MDIKILLTFLIGFFIVALAANEIAKVFQKIKFPLITGLIITGIVAGSSVLNFIPPDALDRLNFLNEIALAIIAFSAGSELYLNELRSRINSIKWMTLGQLVITFVMSSIVIYFIADQIPFMTNQPASHKIGISILFATIFVARSPSSAIAVINEMRANGPFTKTVMGVTVLKDVLVIILFAVCLSVAKALINDEETGVLFFVILFFELIASFSIGFLLGKILQIPFATKLDIKLKGFIILIIGFSVYAFSHFIKLKSFEYFHHEFRLEPLLICIIGSFALTNYSKHRIEFSEVLDDISPLIYIIFFTLTGASLSIQTLISVFGVAVALFFLRLITMFFGGVFGVYAAKDPKKYALIAWMPYLTQAGVALGLATIISNEFPVWGQQFEAIVIAIIVLNQLVGPPLFKWSLNYVKESHLRSKIPEFDGTRDAVIFGLEDQSIALANQLQRNKWDTRIINVDRKQEKVVKDFEVIELTSISLTGIKKLALEKTEAIILMLSDEDNYKLAELIYEHIGTKEVIVRLNKRENFDKFHKLGTLIIEPATAIVSLLDHFVRSPNATSLLLGMDEGQDSMDVEIRNEDIHGMRLRDLRLPSDVLVLSIKRKGQLLVSHGYTRMRLGDIITLVGGEISLEDLKFKFDT</sequence>
<dbReference type="PROSITE" id="PS51202">
    <property type="entry name" value="RCK_C"/>
    <property type="match status" value="1"/>
</dbReference>
<feature type="transmembrane region" description="Helical" evidence="6">
    <location>
        <begin position="321"/>
        <end position="346"/>
    </location>
</feature>
<feature type="transmembrane region" description="Helical" evidence="6">
    <location>
        <begin position="234"/>
        <end position="253"/>
    </location>
</feature>
<feature type="transmembrane region" description="Helical" evidence="6">
    <location>
        <begin position="174"/>
        <end position="191"/>
    </location>
</feature>
<keyword evidence="2" id="KW-0813">Transport</keyword>
<dbReference type="PANTHER" id="PTHR43021">
    <property type="entry name" value="NA(+)/H(+) ANTIPORTER-RELATED"/>
    <property type="match status" value="1"/>
</dbReference>
<evidence type="ECO:0000256" key="4">
    <source>
        <dbReference type="ARBA" id="ARBA00022989"/>
    </source>
</evidence>
<dbReference type="GO" id="GO:0008324">
    <property type="term" value="F:monoatomic cation transmembrane transporter activity"/>
    <property type="evidence" value="ECO:0007669"/>
    <property type="project" value="InterPro"/>
</dbReference>
<dbReference type="InterPro" id="IPR036721">
    <property type="entry name" value="RCK_C_sf"/>
</dbReference>
<evidence type="ECO:0000256" key="2">
    <source>
        <dbReference type="ARBA" id="ARBA00022538"/>
    </source>
</evidence>
<feature type="transmembrane region" description="Helical" evidence="6">
    <location>
        <begin position="65"/>
        <end position="82"/>
    </location>
</feature>
<dbReference type="GO" id="GO:1902600">
    <property type="term" value="P:proton transmembrane transport"/>
    <property type="evidence" value="ECO:0007669"/>
    <property type="project" value="InterPro"/>
</dbReference>
<dbReference type="AlphaFoldDB" id="A0A238VSV2"/>
<dbReference type="InterPro" id="IPR036291">
    <property type="entry name" value="NAD(P)-bd_dom_sf"/>
</dbReference>
<gene>
    <name evidence="8" type="ORF">SAMN04488111_0931</name>
</gene>
<evidence type="ECO:0000256" key="5">
    <source>
        <dbReference type="ARBA" id="ARBA00023136"/>
    </source>
</evidence>
<dbReference type="RefSeq" id="WP_089377226.1">
    <property type="nucleotide sequence ID" value="NZ_FZNX01000001.1"/>
</dbReference>
<dbReference type="Pfam" id="PF00999">
    <property type="entry name" value="Na_H_Exchanger"/>
    <property type="match status" value="1"/>
</dbReference>
<evidence type="ECO:0000256" key="1">
    <source>
        <dbReference type="ARBA" id="ARBA00004141"/>
    </source>
</evidence>
<evidence type="ECO:0000313" key="9">
    <source>
        <dbReference type="Proteomes" id="UP000198412"/>
    </source>
</evidence>
<dbReference type="Pfam" id="PF02254">
    <property type="entry name" value="TrkA_N"/>
    <property type="match status" value="1"/>
</dbReference>
<dbReference type="Gene3D" id="3.40.50.720">
    <property type="entry name" value="NAD(P)-binding Rossmann-like Domain"/>
    <property type="match status" value="1"/>
</dbReference>
<feature type="transmembrane region" description="Helical" evidence="6">
    <location>
        <begin position="296"/>
        <end position="315"/>
    </location>
</feature>
<keyword evidence="2" id="KW-0633">Potassium transport</keyword>
<feature type="transmembrane region" description="Helical" evidence="6">
    <location>
        <begin position="388"/>
        <end position="409"/>
    </location>
</feature>
<dbReference type="SUPFAM" id="SSF116726">
    <property type="entry name" value="TrkA C-terminal domain-like"/>
    <property type="match status" value="1"/>
</dbReference>
<accession>A0A238VSV2</accession>
<evidence type="ECO:0000256" key="3">
    <source>
        <dbReference type="ARBA" id="ARBA00022692"/>
    </source>
</evidence>
<dbReference type="GO" id="GO:0015297">
    <property type="term" value="F:antiporter activity"/>
    <property type="evidence" value="ECO:0007669"/>
    <property type="project" value="InterPro"/>
</dbReference>
<keyword evidence="9" id="KW-1185">Reference proteome</keyword>
<feature type="transmembrane region" description="Helical" evidence="6">
    <location>
        <begin position="130"/>
        <end position="153"/>
    </location>
</feature>
<dbReference type="PANTHER" id="PTHR43021:SF2">
    <property type="entry name" value="CATION_H+ EXCHANGER DOMAIN-CONTAINING PROTEIN"/>
    <property type="match status" value="1"/>
</dbReference>
<dbReference type="InterPro" id="IPR038770">
    <property type="entry name" value="Na+/solute_symporter_sf"/>
</dbReference>
<dbReference type="InterPro" id="IPR006037">
    <property type="entry name" value="RCK_C"/>
</dbReference>
<dbReference type="Gene3D" id="1.20.1530.20">
    <property type="match status" value="1"/>
</dbReference>
<protein>
    <submittedName>
        <fullName evidence="8">Transporter, CPA2 family</fullName>
    </submittedName>
</protein>
<dbReference type="EMBL" id="FZNX01000001">
    <property type="protein sequence ID" value="SNR36883.1"/>
    <property type="molecule type" value="Genomic_DNA"/>
</dbReference>
<feature type="domain" description="RCK C-terminal" evidence="7">
    <location>
        <begin position="558"/>
        <end position="639"/>
    </location>
</feature>
<reference evidence="9" key="1">
    <citation type="submission" date="2017-06" db="EMBL/GenBank/DDBJ databases">
        <authorList>
            <person name="Varghese N."/>
            <person name="Submissions S."/>
        </authorList>
    </citation>
    <scope>NUCLEOTIDE SEQUENCE [LARGE SCALE GENOMIC DNA]</scope>
    <source>
        <strain evidence="9">DSM 27993</strain>
    </source>
</reference>
<evidence type="ECO:0000259" key="7">
    <source>
        <dbReference type="PROSITE" id="PS51202"/>
    </source>
</evidence>
<keyword evidence="2" id="KW-0406">Ion transport</keyword>
<dbReference type="GO" id="GO:0006813">
    <property type="term" value="P:potassium ion transport"/>
    <property type="evidence" value="ECO:0007669"/>
    <property type="project" value="UniProtKB-KW"/>
</dbReference>
<feature type="transmembrane region" description="Helical" evidence="6">
    <location>
        <begin position="353"/>
        <end position="376"/>
    </location>
</feature>
<dbReference type="InterPro" id="IPR006153">
    <property type="entry name" value="Cation/H_exchanger_TM"/>
</dbReference>
<dbReference type="GO" id="GO:0016020">
    <property type="term" value="C:membrane"/>
    <property type="evidence" value="ECO:0007669"/>
    <property type="project" value="UniProtKB-SubCell"/>
</dbReference>
<dbReference type="Pfam" id="PF02080">
    <property type="entry name" value="TrkA_C"/>
    <property type="match status" value="1"/>
</dbReference>
<keyword evidence="2" id="KW-0630">Potassium</keyword>
<comment type="subcellular location">
    <subcellularLocation>
        <location evidence="1">Membrane</location>
        <topology evidence="1">Multi-pass membrane protein</topology>
    </subcellularLocation>
</comment>
<dbReference type="InterPro" id="IPR003148">
    <property type="entry name" value="RCK_N"/>
</dbReference>
<name>A0A238VSV2_9FLAO</name>
<evidence type="ECO:0000313" key="8">
    <source>
        <dbReference type="EMBL" id="SNR36883.1"/>
    </source>
</evidence>
<dbReference type="Gene3D" id="3.30.70.1450">
    <property type="entry name" value="Regulator of K+ conductance, C-terminal domain"/>
    <property type="match status" value="1"/>
</dbReference>
<keyword evidence="4 6" id="KW-1133">Transmembrane helix</keyword>
<feature type="transmembrane region" description="Helical" evidence="6">
    <location>
        <begin position="94"/>
        <end position="115"/>
    </location>
</feature>
<keyword evidence="3 6" id="KW-0812">Transmembrane</keyword>
<evidence type="ECO:0000256" key="6">
    <source>
        <dbReference type="SAM" id="Phobius"/>
    </source>
</evidence>
<feature type="transmembrane region" description="Helical" evidence="6">
    <location>
        <begin position="197"/>
        <end position="222"/>
    </location>
</feature>
<organism evidence="8 9">
    <name type="scientific">Lutibacter flavus</name>
    <dbReference type="NCBI Taxonomy" id="691689"/>
    <lineage>
        <taxon>Bacteria</taxon>
        <taxon>Pseudomonadati</taxon>
        <taxon>Bacteroidota</taxon>
        <taxon>Flavobacteriia</taxon>
        <taxon>Flavobacteriales</taxon>
        <taxon>Flavobacteriaceae</taxon>
        <taxon>Lutibacter</taxon>
    </lineage>
</organism>
<keyword evidence="5 6" id="KW-0472">Membrane</keyword>
<dbReference type="Proteomes" id="UP000198412">
    <property type="component" value="Unassembled WGS sequence"/>
</dbReference>
<proteinExistence type="predicted"/>
<dbReference type="SUPFAM" id="SSF51735">
    <property type="entry name" value="NAD(P)-binding Rossmann-fold domains"/>
    <property type="match status" value="1"/>
</dbReference>
<feature type="transmembrane region" description="Helical" evidence="6">
    <location>
        <begin position="265"/>
        <end position="284"/>
    </location>
</feature>
<feature type="transmembrane region" description="Helical" evidence="6">
    <location>
        <begin position="6"/>
        <end position="27"/>
    </location>
</feature>